<comment type="caution">
    <text evidence="2">The sequence shown here is derived from an EMBL/GenBank/DDBJ whole genome shotgun (WGS) entry which is preliminary data.</text>
</comment>
<reference evidence="2 3" key="1">
    <citation type="submission" date="2019-03" db="EMBL/GenBank/DDBJ databases">
        <title>An improved genome assembly of the fluke Schistosoma japonicum.</title>
        <authorList>
            <person name="Hu W."/>
            <person name="Luo F."/>
            <person name="Yin M."/>
            <person name="Mo X."/>
            <person name="Sun C."/>
            <person name="Wu Q."/>
            <person name="Zhu B."/>
            <person name="Xiang M."/>
            <person name="Wang J."/>
            <person name="Wang Y."/>
            <person name="Zhang T."/>
            <person name="Xu B."/>
            <person name="Zheng H."/>
            <person name="Feng Z."/>
        </authorList>
    </citation>
    <scope>NUCLEOTIDE SEQUENCE [LARGE SCALE GENOMIC DNA]</scope>
    <source>
        <strain evidence="2">HuSjv2</strain>
        <tissue evidence="2">Worms</tissue>
    </source>
</reference>
<keyword evidence="3" id="KW-1185">Reference proteome</keyword>
<dbReference type="AlphaFoldDB" id="A0A4Z2CKY4"/>
<dbReference type="Proteomes" id="UP000311919">
    <property type="component" value="Unassembled WGS sequence"/>
</dbReference>
<sequence>MLALPAENRQLPRTAGGLATDGYAVPQRVIAELSPAGTTCKASSTDTAVETNPRGSGMRERGLSLVDGRPQGAALTGLEQVPHPSNLETLMNRANQLFPGTGLKRTP</sequence>
<feature type="region of interest" description="Disordered" evidence="1">
    <location>
        <begin position="38"/>
        <end position="62"/>
    </location>
</feature>
<accession>A0A4Z2CKY4</accession>
<feature type="compositionally biased region" description="Polar residues" evidence="1">
    <location>
        <begin position="38"/>
        <end position="54"/>
    </location>
</feature>
<protein>
    <submittedName>
        <fullName evidence="2">Uncharacterized protein</fullName>
    </submittedName>
</protein>
<organism evidence="2 3">
    <name type="scientific">Schistosoma japonicum</name>
    <name type="common">Blood fluke</name>
    <dbReference type="NCBI Taxonomy" id="6182"/>
    <lineage>
        <taxon>Eukaryota</taxon>
        <taxon>Metazoa</taxon>
        <taxon>Spiralia</taxon>
        <taxon>Lophotrochozoa</taxon>
        <taxon>Platyhelminthes</taxon>
        <taxon>Trematoda</taxon>
        <taxon>Digenea</taxon>
        <taxon>Strigeidida</taxon>
        <taxon>Schistosomatoidea</taxon>
        <taxon>Schistosomatidae</taxon>
        <taxon>Schistosoma</taxon>
    </lineage>
</organism>
<name>A0A4Z2CKY4_SCHJA</name>
<evidence type="ECO:0000313" key="2">
    <source>
        <dbReference type="EMBL" id="TNN04684.1"/>
    </source>
</evidence>
<evidence type="ECO:0000256" key="1">
    <source>
        <dbReference type="SAM" id="MobiDB-lite"/>
    </source>
</evidence>
<evidence type="ECO:0000313" key="3">
    <source>
        <dbReference type="Proteomes" id="UP000311919"/>
    </source>
</evidence>
<gene>
    <name evidence="2" type="ORF">EWB00_000525</name>
</gene>
<dbReference type="EMBL" id="SKCS01001153">
    <property type="protein sequence ID" value="TNN04684.1"/>
    <property type="molecule type" value="Genomic_DNA"/>
</dbReference>
<proteinExistence type="predicted"/>